<dbReference type="RefSeq" id="WP_282592711.1">
    <property type="nucleotide sequence ID" value="NZ_JAPAAF010000029.1"/>
</dbReference>
<dbReference type="GO" id="GO:0016758">
    <property type="term" value="F:hexosyltransferase activity"/>
    <property type="evidence" value="ECO:0007669"/>
    <property type="project" value="UniProtKB-ARBA"/>
</dbReference>
<protein>
    <submittedName>
        <fullName evidence="4">Glycosyltransferase</fullName>
        <ecNumber evidence="4">2.4.-.-</ecNumber>
    </submittedName>
</protein>
<feature type="domain" description="Glycosyltransferase 2-like" evidence="3">
    <location>
        <begin position="4"/>
        <end position="136"/>
    </location>
</feature>
<dbReference type="PANTHER" id="PTHR22916:SF51">
    <property type="entry name" value="GLYCOSYLTRANSFERASE EPSH-RELATED"/>
    <property type="match status" value="1"/>
</dbReference>
<accession>A0AA41Y8R5</accession>
<dbReference type="InterPro" id="IPR001173">
    <property type="entry name" value="Glyco_trans_2-like"/>
</dbReference>
<evidence type="ECO:0000259" key="3">
    <source>
        <dbReference type="Pfam" id="PF00535"/>
    </source>
</evidence>
<comment type="caution">
    <text evidence="4">The sequence shown here is derived from an EMBL/GenBank/DDBJ whole genome shotgun (WGS) entry which is preliminary data.</text>
</comment>
<keyword evidence="2 4" id="KW-0808">Transferase</keyword>
<dbReference type="PANTHER" id="PTHR22916">
    <property type="entry name" value="GLYCOSYLTRANSFERASE"/>
    <property type="match status" value="1"/>
</dbReference>
<dbReference type="SUPFAM" id="SSF53448">
    <property type="entry name" value="Nucleotide-diphospho-sugar transferases"/>
    <property type="match status" value="1"/>
</dbReference>
<evidence type="ECO:0000313" key="5">
    <source>
        <dbReference type="Proteomes" id="UP001163821"/>
    </source>
</evidence>
<dbReference type="Pfam" id="PF00535">
    <property type="entry name" value="Glycos_transf_2"/>
    <property type="match status" value="1"/>
</dbReference>
<evidence type="ECO:0000256" key="1">
    <source>
        <dbReference type="ARBA" id="ARBA00022676"/>
    </source>
</evidence>
<organism evidence="4 5">
    <name type="scientific">Gaoshiqia sediminis</name>
    <dbReference type="NCBI Taxonomy" id="2986998"/>
    <lineage>
        <taxon>Bacteria</taxon>
        <taxon>Pseudomonadati</taxon>
        <taxon>Bacteroidota</taxon>
        <taxon>Bacteroidia</taxon>
        <taxon>Marinilabiliales</taxon>
        <taxon>Prolixibacteraceae</taxon>
        <taxon>Gaoshiqia</taxon>
    </lineage>
</organism>
<keyword evidence="5" id="KW-1185">Reference proteome</keyword>
<keyword evidence="1 4" id="KW-0328">Glycosyltransferase</keyword>
<dbReference type="InterPro" id="IPR029044">
    <property type="entry name" value="Nucleotide-diphossugar_trans"/>
</dbReference>
<dbReference type="AlphaFoldDB" id="A0AA41Y8R5"/>
<sequence>MKVSIIVPVYKVEEYIQRCFDSIKNQTYTTIECIFVDDCSPDNCYEILKQQIAEYSGWIDFKILRHEQNKGLSGARNTGTLAATGEYIYYLDSDDEITPDCIDTLVKLARKYPGVEMVQGNTKTIPQPEVDWRNIKSKGFPEYVADHLWIKKHCFSEPRIPVNAWNKLIKIDFLIENKLIFKEGIIHEDEHWMFFVSKYLHRITFSKNYGYLHYIVPGSIMQTGSDNKSILAWLTIIQDWTNNFDGEFACLQKQFAYHKLRVNLLCAINENDQGDTLKRYRTVIAEFFRKSKSDKSLREMLIFKAMLLPPALYKNFFTQKIIGFLFRFL</sequence>
<gene>
    <name evidence="4" type="ORF">N2K84_15360</name>
</gene>
<dbReference type="EMBL" id="JAPAAF010000029">
    <property type="protein sequence ID" value="MCW0484119.1"/>
    <property type="molecule type" value="Genomic_DNA"/>
</dbReference>
<evidence type="ECO:0000256" key="2">
    <source>
        <dbReference type="ARBA" id="ARBA00022679"/>
    </source>
</evidence>
<dbReference type="EC" id="2.4.-.-" evidence="4"/>
<dbReference type="Proteomes" id="UP001163821">
    <property type="component" value="Unassembled WGS sequence"/>
</dbReference>
<evidence type="ECO:0000313" key="4">
    <source>
        <dbReference type="EMBL" id="MCW0484119.1"/>
    </source>
</evidence>
<name>A0AA41Y8R5_9BACT</name>
<proteinExistence type="predicted"/>
<reference evidence="4" key="1">
    <citation type="submission" date="2022-10" db="EMBL/GenBank/DDBJ databases">
        <title>Gaoshiqiia sediminis gen. nov., sp. nov., isolated from coastal sediment.</title>
        <authorList>
            <person name="Yu W.X."/>
            <person name="Mu D.S."/>
            <person name="Du J.Z."/>
            <person name="Liang Y.Q."/>
        </authorList>
    </citation>
    <scope>NUCLEOTIDE SEQUENCE</scope>
    <source>
        <strain evidence="4">A06</strain>
    </source>
</reference>
<dbReference type="Gene3D" id="3.90.550.10">
    <property type="entry name" value="Spore Coat Polysaccharide Biosynthesis Protein SpsA, Chain A"/>
    <property type="match status" value="1"/>
</dbReference>
<dbReference type="CDD" id="cd00761">
    <property type="entry name" value="Glyco_tranf_GTA_type"/>
    <property type="match status" value="1"/>
</dbReference>